<reference evidence="1 2" key="1">
    <citation type="journal article" date="2019" name="Nat. Ecol. Evol.">
        <title>Megaphylogeny resolves global patterns of mushroom evolution.</title>
        <authorList>
            <person name="Varga T."/>
            <person name="Krizsan K."/>
            <person name="Foldi C."/>
            <person name="Dima B."/>
            <person name="Sanchez-Garcia M."/>
            <person name="Sanchez-Ramirez S."/>
            <person name="Szollosi G.J."/>
            <person name="Szarkandi J.G."/>
            <person name="Papp V."/>
            <person name="Albert L."/>
            <person name="Andreopoulos W."/>
            <person name="Angelini C."/>
            <person name="Antonin V."/>
            <person name="Barry K.W."/>
            <person name="Bougher N.L."/>
            <person name="Buchanan P."/>
            <person name="Buyck B."/>
            <person name="Bense V."/>
            <person name="Catcheside P."/>
            <person name="Chovatia M."/>
            <person name="Cooper J."/>
            <person name="Damon W."/>
            <person name="Desjardin D."/>
            <person name="Finy P."/>
            <person name="Geml J."/>
            <person name="Haridas S."/>
            <person name="Hughes K."/>
            <person name="Justo A."/>
            <person name="Karasinski D."/>
            <person name="Kautmanova I."/>
            <person name="Kiss B."/>
            <person name="Kocsube S."/>
            <person name="Kotiranta H."/>
            <person name="LaButti K.M."/>
            <person name="Lechner B.E."/>
            <person name="Liimatainen K."/>
            <person name="Lipzen A."/>
            <person name="Lukacs Z."/>
            <person name="Mihaltcheva S."/>
            <person name="Morgado L.N."/>
            <person name="Niskanen T."/>
            <person name="Noordeloos M.E."/>
            <person name="Ohm R.A."/>
            <person name="Ortiz-Santana B."/>
            <person name="Ovrebo C."/>
            <person name="Racz N."/>
            <person name="Riley R."/>
            <person name="Savchenko A."/>
            <person name="Shiryaev A."/>
            <person name="Soop K."/>
            <person name="Spirin V."/>
            <person name="Szebenyi C."/>
            <person name="Tomsovsky M."/>
            <person name="Tulloss R.E."/>
            <person name="Uehling J."/>
            <person name="Grigoriev I.V."/>
            <person name="Vagvolgyi C."/>
            <person name="Papp T."/>
            <person name="Martin F.M."/>
            <person name="Miettinen O."/>
            <person name="Hibbett D.S."/>
            <person name="Nagy L.G."/>
        </authorList>
    </citation>
    <scope>NUCLEOTIDE SEQUENCE [LARGE SCALE GENOMIC DNA]</scope>
    <source>
        <strain evidence="1 2">NL-1719</strain>
    </source>
</reference>
<feature type="non-terminal residue" evidence="1">
    <location>
        <position position="1"/>
    </location>
</feature>
<organism evidence="1 2">
    <name type="scientific">Pluteus cervinus</name>
    <dbReference type="NCBI Taxonomy" id="181527"/>
    <lineage>
        <taxon>Eukaryota</taxon>
        <taxon>Fungi</taxon>
        <taxon>Dikarya</taxon>
        <taxon>Basidiomycota</taxon>
        <taxon>Agaricomycotina</taxon>
        <taxon>Agaricomycetes</taxon>
        <taxon>Agaricomycetidae</taxon>
        <taxon>Agaricales</taxon>
        <taxon>Pluteineae</taxon>
        <taxon>Pluteaceae</taxon>
        <taxon>Pluteus</taxon>
    </lineage>
</organism>
<protein>
    <submittedName>
        <fullName evidence="1">Uncharacterized protein</fullName>
    </submittedName>
</protein>
<evidence type="ECO:0000313" key="1">
    <source>
        <dbReference type="EMBL" id="TFK58102.1"/>
    </source>
</evidence>
<feature type="non-terminal residue" evidence="1">
    <location>
        <position position="141"/>
    </location>
</feature>
<evidence type="ECO:0000313" key="2">
    <source>
        <dbReference type="Proteomes" id="UP000308600"/>
    </source>
</evidence>
<name>A0ACD2ZZN0_9AGAR</name>
<keyword evidence="2" id="KW-1185">Reference proteome</keyword>
<dbReference type="EMBL" id="ML209639">
    <property type="protein sequence ID" value="TFK58102.1"/>
    <property type="molecule type" value="Genomic_DNA"/>
</dbReference>
<proteinExistence type="predicted"/>
<dbReference type="Proteomes" id="UP000308600">
    <property type="component" value="Unassembled WGS sequence"/>
</dbReference>
<accession>A0ACD2ZZN0</accession>
<gene>
    <name evidence="1" type="ORF">BDN72DRAFT_731871</name>
</gene>
<sequence length="141" mass="16012">VSIQAAFVGPKWTLVFVDHNVMMTFHVMALRRTVTVQDFKVGSFLWNMMWSTTHGPSYFFEPEAAHTSLIAWRDKCLRDNNQKDCPIFVAVKSNQLVFNGYGAQETCDMLLEAFILPTMPASMVCADDAVWSRFSQAVSTY</sequence>